<sequence length="42" mass="4917">MQAFDLSIEYCIEHCIEHRNEQRSTGGHGLPDFRNLPSNWSQ</sequence>
<evidence type="ECO:0000313" key="3">
    <source>
        <dbReference type="Proteomes" id="UP001597287"/>
    </source>
</evidence>
<protein>
    <recommendedName>
        <fullName evidence="4">Transposase</fullName>
    </recommendedName>
</protein>
<evidence type="ECO:0000256" key="1">
    <source>
        <dbReference type="SAM" id="MobiDB-lite"/>
    </source>
</evidence>
<dbReference type="RefSeq" id="WP_380106079.1">
    <property type="nucleotide sequence ID" value="NZ_JBHSIH010000001.1"/>
</dbReference>
<reference evidence="3" key="1">
    <citation type="journal article" date="2019" name="Int. J. Syst. Evol. Microbiol.">
        <title>The Global Catalogue of Microorganisms (GCM) 10K type strain sequencing project: providing services to taxonomists for standard genome sequencing and annotation.</title>
        <authorList>
            <consortium name="The Broad Institute Genomics Platform"/>
            <consortium name="The Broad Institute Genome Sequencing Center for Infectious Disease"/>
            <person name="Wu L."/>
            <person name="Ma J."/>
        </authorList>
    </citation>
    <scope>NUCLEOTIDE SEQUENCE [LARGE SCALE GENOMIC DNA]</scope>
    <source>
        <strain evidence="3">CCUG 62793</strain>
    </source>
</reference>
<evidence type="ECO:0000313" key="2">
    <source>
        <dbReference type="EMBL" id="MFD2320419.1"/>
    </source>
</evidence>
<evidence type="ECO:0008006" key="4">
    <source>
        <dbReference type="Google" id="ProtNLM"/>
    </source>
</evidence>
<gene>
    <name evidence="2" type="ORF">ACFSPV_17090</name>
</gene>
<dbReference type="EMBL" id="JBHUIG010000019">
    <property type="protein sequence ID" value="MFD2320419.1"/>
    <property type="molecule type" value="Genomic_DNA"/>
</dbReference>
<organism evidence="2 3">
    <name type="scientific">Delftia deserti</name>
    <dbReference type="NCBI Taxonomy" id="1651218"/>
    <lineage>
        <taxon>Bacteria</taxon>
        <taxon>Pseudomonadati</taxon>
        <taxon>Pseudomonadota</taxon>
        <taxon>Betaproteobacteria</taxon>
        <taxon>Burkholderiales</taxon>
        <taxon>Comamonadaceae</taxon>
        <taxon>Delftia</taxon>
    </lineage>
</organism>
<comment type="caution">
    <text evidence="2">The sequence shown here is derived from an EMBL/GenBank/DDBJ whole genome shotgun (WGS) entry which is preliminary data.</text>
</comment>
<keyword evidence="3" id="KW-1185">Reference proteome</keyword>
<dbReference type="Proteomes" id="UP001597287">
    <property type="component" value="Unassembled WGS sequence"/>
</dbReference>
<feature type="region of interest" description="Disordered" evidence="1">
    <location>
        <begin position="21"/>
        <end position="42"/>
    </location>
</feature>
<proteinExistence type="predicted"/>
<name>A0ABW5EUM1_9BURK</name>
<accession>A0ABW5EUM1</accession>